<dbReference type="InterPro" id="IPR016181">
    <property type="entry name" value="Acyl_CoA_acyltransferase"/>
</dbReference>
<reference evidence="2" key="1">
    <citation type="submission" date="2020-12" db="EMBL/GenBank/DDBJ databases">
        <title>Vagococcus allomyrinae sp. nov. and Enterococcus lavae sp. nov., isolated from the larvae of Allomyrina dichotoma.</title>
        <authorList>
            <person name="Lee S.D."/>
        </authorList>
    </citation>
    <scope>NUCLEOTIDE SEQUENCE</scope>
    <source>
        <strain evidence="2">BWB3-3</strain>
    </source>
</reference>
<evidence type="ECO:0000259" key="1">
    <source>
        <dbReference type="PROSITE" id="PS51186"/>
    </source>
</evidence>
<evidence type="ECO:0000313" key="2">
    <source>
        <dbReference type="EMBL" id="MBP1041788.1"/>
    </source>
</evidence>
<dbReference type="SUPFAM" id="SSF55729">
    <property type="entry name" value="Acyl-CoA N-acyltransferases (Nat)"/>
    <property type="match status" value="1"/>
</dbReference>
<protein>
    <submittedName>
        <fullName evidence="2">GNAT family N-acetyltransferase</fullName>
    </submittedName>
</protein>
<dbReference type="Pfam" id="PF00583">
    <property type="entry name" value="Acetyltransf_1"/>
    <property type="match status" value="1"/>
</dbReference>
<name>A0A940SWX4_9ENTE</name>
<dbReference type="AlphaFoldDB" id="A0A940SWX4"/>
<sequence length="179" mass="20257">MKIRKGLSSEKKQFEAILIEAATRIKETGSSQWGHILKGEEGPIVAARLLQEEAYIYEEEQAGKTKIVAVFYLYERPNDWDYGIWQEEEQAGVFYLHRLSLADGYTGKGIAEQLLRQLQSELSVTGGRALRLDCIKTQPVLNQLYNRSGFTLVKEIPDLEAGPIIADFNLYECQLADLS</sequence>
<feature type="domain" description="N-acetyltransferase" evidence="1">
    <location>
        <begin position="1"/>
        <end position="171"/>
    </location>
</feature>
<dbReference type="Gene3D" id="3.40.630.30">
    <property type="match status" value="1"/>
</dbReference>
<comment type="caution">
    <text evidence="2">The sequence shown here is derived from an EMBL/GenBank/DDBJ whole genome shotgun (WGS) entry which is preliminary data.</text>
</comment>
<dbReference type="RefSeq" id="WP_209528296.1">
    <property type="nucleotide sequence ID" value="NZ_JAEEGA010000007.1"/>
</dbReference>
<keyword evidence="3" id="KW-1185">Reference proteome</keyword>
<organism evidence="2 3">
    <name type="scientific">Vagococcus allomyrinae</name>
    <dbReference type="NCBI Taxonomy" id="2794353"/>
    <lineage>
        <taxon>Bacteria</taxon>
        <taxon>Bacillati</taxon>
        <taxon>Bacillota</taxon>
        <taxon>Bacilli</taxon>
        <taxon>Lactobacillales</taxon>
        <taxon>Enterococcaceae</taxon>
        <taxon>Vagococcus</taxon>
    </lineage>
</organism>
<evidence type="ECO:0000313" key="3">
    <source>
        <dbReference type="Proteomes" id="UP000674938"/>
    </source>
</evidence>
<dbReference type="EMBL" id="JAEEGA010000007">
    <property type="protein sequence ID" value="MBP1041788.1"/>
    <property type="molecule type" value="Genomic_DNA"/>
</dbReference>
<dbReference type="Proteomes" id="UP000674938">
    <property type="component" value="Unassembled WGS sequence"/>
</dbReference>
<dbReference type="InterPro" id="IPR000182">
    <property type="entry name" value="GNAT_dom"/>
</dbReference>
<gene>
    <name evidence="2" type="ORF">I6N95_12285</name>
</gene>
<dbReference type="PROSITE" id="PS51186">
    <property type="entry name" value="GNAT"/>
    <property type="match status" value="1"/>
</dbReference>
<accession>A0A940SWX4</accession>
<dbReference type="GO" id="GO:0016747">
    <property type="term" value="F:acyltransferase activity, transferring groups other than amino-acyl groups"/>
    <property type="evidence" value="ECO:0007669"/>
    <property type="project" value="InterPro"/>
</dbReference>
<dbReference type="CDD" id="cd04301">
    <property type="entry name" value="NAT_SF"/>
    <property type="match status" value="1"/>
</dbReference>
<proteinExistence type="predicted"/>